<dbReference type="EMBL" id="JAUTAN010000001">
    <property type="protein sequence ID" value="MDQ1106755.1"/>
    <property type="molecule type" value="Genomic_DNA"/>
</dbReference>
<proteinExistence type="predicted"/>
<evidence type="ECO:0000313" key="2">
    <source>
        <dbReference type="Proteomes" id="UP001239215"/>
    </source>
</evidence>
<reference evidence="1" key="1">
    <citation type="submission" date="2023-07" db="EMBL/GenBank/DDBJ databases">
        <title>Functional and genomic diversity of the sorghum phyllosphere microbiome.</title>
        <authorList>
            <person name="Shade A."/>
        </authorList>
    </citation>
    <scope>NUCLEOTIDE SEQUENCE</scope>
    <source>
        <strain evidence="1">SORGH_AS_1067</strain>
    </source>
</reference>
<dbReference type="AlphaFoldDB" id="A0AAJ1U662"/>
<dbReference type="Proteomes" id="UP001239215">
    <property type="component" value="Unassembled WGS sequence"/>
</dbReference>
<comment type="caution">
    <text evidence="1">The sequence shown here is derived from an EMBL/GenBank/DDBJ whole genome shotgun (WGS) entry which is preliminary data.</text>
</comment>
<accession>A0AAJ1U662</accession>
<protein>
    <submittedName>
        <fullName evidence="1">Uncharacterized protein</fullName>
    </submittedName>
</protein>
<gene>
    <name evidence="1" type="ORF">QE405_004039</name>
</gene>
<evidence type="ECO:0000313" key="1">
    <source>
        <dbReference type="EMBL" id="MDQ1106755.1"/>
    </source>
</evidence>
<organism evidence="1 2">
    <name type="scientific">Nocardioides zeae</name>
    <dbReference type="NCBI Taxonomy" id="1457234"/>
    <lineage>
        <taxon>Bacteria</taxon>
        <taxon>Bacillati</taxon>
        <taxon>Actinomycetota</taxon>
        <taxon>Actinomycetes</taxon>
        <taxon>Propionibacteriales</taxon>
        <taxon>Nocardioidaceae</taxon>
        <taxon>Nocardioides</taxon>
    </lineage>
</organism>
<sequence length="51" mass="5747">MLLLDEPDEPDELDVADVVELLDDELSLFVVVELDDVPLLEDVSVPRLSLR</sequence>
<name>A0AAJ1U662_9ACTN</name>